<dbReference type="CDD" id="cd02440">
    <property type="entry name" value="AdoMet_MTases"/>
    <property type="match status" value="1"/>
</dbReference>
<reference evidence="2 3" key="1">
    <citation type="submission" date="2019-01" db="EMBL/GenBank/DDBJ databases">
        <title>Draft genome sequences of the type strains of six Macrococcus species.</title>
        <authorList>
            <person name="Mazhar S."/>
            <person name="Altermann E."/>
            <person name="Hill C."/>
            <person name="Mcauliffe O."/>
        </authorList>
    </citation>
    <scope>NUCLEOTIDE SEQUENCE [LARGE SCALE GENOMIC DNA]</scope>
    <source>
        <strain evidence="2 3">CCM4815</strain>
    </source>
</reference>
<accession>A0A4R6BSL8</accession>
<dbReference type="AlphaFoldDB" id="A0A4R6BSL8"/>
<dbReference type="GO" id="GO:0032259">
    <property type="term" value="P:methylation"/>
    <property type="evidence" value="ECO:0007669"/>
    <property type="project" value="UniProtKB-KW"/>
</dbReference>
<keyword evidence="2" id="KW-0808">Transferase</keyword>
<evidence type="ECO:0000259" key="1">
    <source>
        <dbReference type="Pfam" id="PF05175"/>
    </source>
</evidence>
<keyword evidence="3" id="KW-1185">Reference proteome</keyword>
<comment type="caution">
    <text evidence="2">The sequence shown here is derived from an EMBL/GenBank/DDBJ whole genome shotgun (WGS) entry which is preliminary data.</text>
</comment>
<evidence type="ECO:0000313" key="2">
    <source>
        <dbReference type="EMBL" id="TDM07211.1"/>
    </source>
</evidence>
<dbReference type="SUPFAM" id="SSF53335">
    <property type="entry name" value="S-adenosyl-L-methionine-dependent methyltransferases"/>
    <property type="match status" value="1"/>
</dbReference>
<sequence>MLKDNERYDQLIKERLVIIQNSEVFSFSTDALLLAHFTPKMQKGRVMDLCSGNGIIPLLLSHGSNYTIDAIEIQPRLADMARRSVEHNLLTERIKMHEMDLKDSNRFTPSQYDIVTCNPPYFRQNQSFRHLKEEHMIARHEVMCTLDDCTSATQHLLKQGGKLYMVHRADRLVDCLLSMRSARLEPKKIWQIYSKPSKPTAVTVVIEAVKDGKPDCKVMPPFYIYNEDGEYSAEMKEVYYG</sequence>
<dbReference type="PANTHER" id="PTHR47739">
    <property type="entry name" value="TRNA1(VAL) (ADENINE(37)-N6)-METHYLTRANSFERASE"/>
    <property type="match status" value="1"/>
</dbReference>
<feature type="domain" description="Methyltransferase small" evidence="1">
    <location>
        <begin position="30"/>
        <end position="169"/>
    </location>
</feature>
<dbReference type="InterPro" id="IPR050210">
    <property type="entry name" value="tRNA_Adenine-N(6)_MTase"/>
</dbReference>
<dbReference type="GO" id="GO:0008168">
    <property type="term" value="F:methyltransferase activity"/>
    <property type="evidence" value="ECO:0007669"/>
    <property type="project" value="UniProtKB-KW"/>
</dbReference>
<dbReference type="PANTHER" id="PTHR47739:SF1">
    <property type="entry name" value="TRNA1(VAL) (ADENINE(37)-N6)-METHYLTRANSFERASE"/>
    <property type="match status" value="1"/>
</dbReference>
<protein>
    <submittedName>
        <fullName evidence="2">tRNA1(Val) (Adenine(37)-N6)-methyltransferase</fullName>
    </submittedName>
</protein>
<proteinExistence type="predicted"/>
<evidence type="ECO:0000313" key="3">
    <source>
        <dbReference type="Proteomes" id="UP000294802"/>
    </source>
</evidence>
<dbReference type="OrthoDB" id="9777257at2"/>
<name>A0A4R6BSL8_9STAP</name>
<dbReference type="RefSeq" id="WP_133444395.1">
    <property type="nucleotide sequence ID" value="NZ_SCWB01000016.1"/>
</dbReference>
<dbReference type="InterPro" id="IPR029063">
    <property type="entry name" value="SAM-dependent_MTases_sf"/>
</dbReference>
<organism evidence="2 3">
    <name type="scientific">Macrococcus lamae</name>
    <dbReference type="NCBI Taxonomy" id="198484"/>
    <lineage>
        <taxon>Bacteria</taxon>
        <taxon>Bacillati</taxon>
        <taxon>Bacillota</taxon>
        <taxon>Bacilli</taxon>
        <taxon>Bacillales</taxon>
        <taxon>Staphylococcaceae</taxon>
        <taxon>Macrococcus</taxon>
    </lineage>
</organism>
<dbReference type="Pfam" id="PF05175">
    <property type="entry name" value="MTS"/>
    <property type="match status" value="1"/>
</dbReference>
<keyword evidence="2" id="KW-0489">Methyltransferase</keyword>
<dbReference type="Proteomes" id="UP000294802">
    <property type="component" value="Unassembled WGS sequence"/>
</dbReference>
<dbReference type="EMBL" id="SCWB01000016">
    <property type="protein sequence ID" value="TDM07211.1"/>
    <property type="molecule type" value="Genomic_DNA"/>
</dbReference>
<dbReference type="Gene3D" id="3.40.50.150">
    <property type="entry name" value="Vaccinia Virus protein VP39"/>
    <property type="match status" value="1"/>
</dbReference>
<dbReference type="InterPro" id="IPR007848">
    <property type="entry name" value="Small_mtfrase_dom"/>
</dbReference>
<gene>
    <name evidence="2" type="ORF">ERX29_09215</name>
</gene>